<comment type="caution">
    <text evidence="2">The sequence shown here is derived from an EMBL/GenBank/DDBJ whole genome shotgun (WGS) entry which is preliminary data.</text>
</comment>
<dbReference type="InterPro" id="IPR016024">
    <property type="entry name" value="ARM-type_fold"/>
</dbReference>
<evidence type="ECO:0000256" key="1">
    <source>
        <dbReference type="SAM" id="MobiDB-lite"/>
    </source>
</evidence>
<dbReference type="SUPFAM" id="SSF48371">
    <property type="entry name" value="ARM repeat"/>
    <property type="match status" value="1"/>
</dbReference>
<evidence type="ECO:0000313" key="2">
    <source>
        <dbReference type="EMBL" id="KAK0721697.1"/>
    </source>
</evidence>
<accession>A0AA40ATG0</accession>
<gene>
    <name evidence="2" type="ORF">B0T26DRAFT_673488</name>
</gene>
<dbReference type="RefSeq" id="XP_060297621.1">
    <property type="nucleotide sequence ID" value="XM_060439599.1"/>
</dbReference>
<reference evidence="2" key="1">
    <citation type="submission" date="2023-06" db="EMBL/GenBank/DDBJ databases">
        <title>Genome-scale phylogeny and comparative genomics of the fungal order Sordariales.</title>
        <authorList>
            <consortium name="Lawrence Berkeley National Laboratory"/>
            <person name="Hensen N."/>
            <person name="Bonometti L."/>
            <person name="Westerberg I."/>
            <person name="Brannstrom I.O."/>
            <person name="Guillou S."/>
            <person name="Cros-Aarteil S."/>
            <person name="Calhoun S."/>
            <person name="Haridas S."/>
            <person name="Kuo A."/>
            <person name="Mondo S."/>
            <person name="Pangilinan J."/>
            <person name="Riley R."/>
            <person name="LaButti K."/>
            <person name="Andreopoulos B."/>
            <person name="Lipzen A."/>
            <person name="Chen C."/>
            <person name="Yanf M."/>
            <person name="Daum C."/>
            <person name="Ng V."/>
            <person name="Clum A."/>
            <person name="Steindorff A."/>
            <person name="Ohm R."/>
            <person name="Martin F."/>
            <person name="Silar P."/>
            <person name="Natvig D."/>
            <person name="Lalanne C."/>
            <person name="Gautier V."/>
            <person name="Ament-velasquez S.L."/>
            <person name="Kruys A."/>
            <person name="Hutchinson M.I."/>
            <person name="Powell A.J."/>
            <person name="Barry K."/>
            <person name="Miller A.N."/>
            <person name="Grigoriev I.V."/>
            <person name="Debuchy R."/>
            <person name="Gladieux P."/>
            <person name="Thoren M.H."/>
            <person name="Johannesson H."/>
        </authorList>
    </citation>
    <scope>NUCLEOTIDE SEQUENCE</scope>
    <source>
        <strain evidence="2">SMH2392-1A</strain>
    </source>
</reference>
<name>A0AA40ATG0_9PEZI</name>
<dbReference type="Proteomes" id="UP001172101">
    <property type="component" value="Unassembled WGS sequence"/>
</dbReference>
<protein>
    <submittedName>
        <fullName evidence="2">Uncharacterized protein</fullName>
    </submittedName>
</protein>
<keyword evidence="3" id="KW-1185">Reference proteome</keyword>
<dbReference type="GeneID" id="85322869"/>
<proteinExistence type="predicted"/>
<organism evidence="2 3">
    <name type="scientific">Lasiosphaeria miniovina</name>
    <dbReference type="NCBI Taxonomy" id="1954250"/>
    <lineage>
        <taxon>Eukaryota</taxon>
        <taxon>Fungi</taxon>
        <taxon>Dikarya</taxon>
        <taxon>Ascomycota</taxon>
        <taxon>Pezizomycotina</taxon>
        <taxon>Sordariomycetes</taxon>
        <taxon>Sordariomycetidae</taxon>
        <taxon>Sordariales</taxon>
        <taxon>Lasiosphaeriaceae</taxon>
        <taxon>Lasiosphaeria</taxon>
    </lineage>
</organism>
<dbReference type="AlphaFoldDB" id="A0AA40ATG0"/>
<evidence type="ECO:0000313" key="3">
    <source>
        <dbReference type="Proteomes" id="UP001172101"/>
    </source>
</evidence>
<sequence>MSIWVSTHGAAAINDSESTLKITTKITGAFVQPSTENNLKGTVLFPLSGLPRDVSAVTKVEVDFIAHAGLVTEVAVMSGDDHLFRKEHMGKPGPFQVKIMPQDTKPQHPRKGLLVAVKLTFADRKGYITFQSVGVKADIENKDDDDDDDYDDDDDDDDKDDDDDDDDDKDDDAYD</sequence>
<dbReference type="EMBL" id="JAUIRO010000003">
    <property type="protein sequence ID" value="KAK0721697.1"/>
    <property type="molecule type" value="Genomic_DNA"/>
</dbReference>
<feature type="compositionally biased region" description="Acidic residues" evidence="1">
    <location>
        <begin position="141"/>
        <end position="175"/>
    </location>
</feature>
<feature type="region of interest" description="Disordered" evidence="1">
    <location>
        <begin position="138"/>
        <end position="175"/>
    </location>
</feature>